<gene>
    <name evidence="1" type="primary">Acey_s0451.g1690</name>
    <name evidence="1" type="ORF">Y032_0451g1690</name>
</gene>
<keyword evidence="2" id="KW-1185">Reference proteome</keyword>
<accession>A0A016X0G0</accession>
<evidence type="ECO:0000313" key="1">
    <source>
        <dbReference type="EMBL" id="EYC44748.1"/>
    </source>
</evidence>
<name>A0A016X0G0_9BILA</name>
<organism evidence="1 2">
    <name type="scientific">Ancylostoma ceylanicum</name>
    <dbReference type="NCBI Taxonomy" id="53326"/>
    <lineage>
        <taxon>Eukaryota</taxon>
        <taxon>Metazoa</taxon>
        <taxon>Ecdysozoa</taxon>
        <taxon>Nematoda</taxon>
        <taxon>Chromadorea</taxon>
        <taxon>Rhabditida</taxon>
        <taxon>Rhabditina</taxon>
        <taxon>Rhabditomorpha</taxon>
        <taxon>Strongyloidea</taxon>
        <taxon>Ancylostomatidae</taxon>
        <taxon>Ancylostomatinae</taxon>
        <taxon>Ancylostoma</taxon>
    </lineage>
</organism>
<sequence length="75" mass="8392">MCSFSPPPSLVRRLRPDIAERGSPKRYLISAEPSTLHRQTSWKAAADRMRISASSTIVAVKHAMRLLCEDIVLKS</sequence>
<dbReference type="AlphaFoldDB" id="A0A016X0G0"/>
<reference evidence="2" key="1">
    <citation type="journal article" date="2015" name="Nat. Genet.">
        <title>The genome and transcriptome of the zoonotic hookworm Ancylostoma ceylanicum identify infection-specific gene families.</title>
        <authorList>
            <person name="Schwarz E.M."/>
            <person name="Hu Y."/>
            <person name="Antoshechkin I."/>
            <person name="Miller M.M."/>
            <person name="Sternberg P.W."/>
            <person name="Aroian R.V."/>
        </authorList>
    </citation>
    <scope>NUCLEOTIDE SEQUENCE</scope>
    <source>
        <strain evidence="2">HY135</strain>
    </source>
</reference>
<dbReference type="EMBL" id="JARK01000051">
    <property type="protein sequence ID" value="EYC44748.1"/>
    <property type="molecule type" value="Genomic_DNA"/>
</dbReference>
<proteinExistence type="predicted"/>
<protein>
    <submittedName>
        <fullName evidence="1">Uncharacterized protein</fullName>
    </submittedName>
</protein>
<comment type="caution">
    <text evidence="1">The sequence shown here is derived from an EMBL/GenBank/DDBJ whole genome shotgun (WGS) entry which is preliminary data.</text>
</comment>
<evidence type="ECO:0000313" key="2">
    <source>
        <dbReference type="Proteomes" id="UP000024635"/>
    </source>
</evidence>
<dbReference type="Proteomes" id="UP000024635">
    <property type="component" value="Unassembled WGS sequence"/>
</dbReference>